<sequence length="308" mass="35187">MTLTNLPSITLPFPPDIRAFDIAHKRIRSKICQKSPNAFFIYRKVFVDHLSKLQHKLKMTDVSKLVGYHWKSEPVEVKMAYENIAREVEKELNNIRNKDLVYEDIHEKCRRKRNKQIGKNNRKSLNSRTRNSLANFDAGANLITTLDFSVKPATQQVDDVAKASLASPNSTTEDTAINVVQFVDDTHISESDLYVDHVEASTNGVGMDTFDSYNNDIRVSYENVSFPFDFPALSLPEPHLAFYDQSITFDSSSTISSLSDHLSPQLTEEFLESKEFHLSDIRDNDAFYGSFYLTHGAFEHFFDNPNNS</sequence>
<dbReference type="InterPro" id="IPR009071">
    <property type="entry name" value="HMG_box_dom"/>
</dbReference>
<dbReference type="Gene3D" id="1.10.30.10">
    <property type="entry name" value="High mobility group box domain"/>
    <property type="match status" value="1"/>
</dbReference>
<dbReference type="OrthoDB" id="6247875at2759"/>
<organism evidence="2 3">
    <name type="scientific">Acaulospora morrowiae</name>
    <dbReference type="NCBI Taxonomy" id="94023"/>
    <lineage>
        <taxon>Eukaryota</taxon>
        <taxon>Fungi</taxon>
        <taxon>Fungi incertae sedis</taxon>
        <taxon>Mucoromycota</taxon>
        <taxon>Glomeromycotina</taxon>
        <taxon>Glomeromycetes</taxon>
        <taxon>Diversisporales</taxon>
        <taxon>Acaulosporaceae</taxon>
        <taxon>Acaulospora</taxon>
    </lineage>
</organism>
<evidence type="ECO:0000259" key="1">
    <source>
        <dbReference type="Pfam" id="PF00505"/>
    </source>
</evidence>
<dbReference type="Proteomes" id="UP000789342">
    <property type="component" value="Unassembled WGS sequence"/>
</dbReference>
<name>A0A9N9D6I0_9GLOM</name>
<reference evidence="2" key="1">
    <citation type="submission" date="2021-06" db="EMBL/GenBank/DDBJ databases">
        <authorList>
            <person name="Kallberg Y."/>
            <person name="Tangrot J."/>
            <person name="Rosling A."/>
        </authorList>
    </citation>
    <scope>NUCLEOTIDE SEQUENCE</scope>
    <source>
        <strain evidence="2">CL551</strain>
    </source>
</reference>
<dbReference type="EMBL" id="CAJVPV010008241">
    <property type="protein sequence ID" value="CAG8628143.1"/>
    <property type="molecule type" value="Genomic_DNA"/>
</dbReference>
<dbReference type="SUPFAM" id="SSF47095">
    <property type="entry name" value="HMG-box"/>
    <property type="match status" value="1"/>
</dbReference>
<feature type="domain" description="HMG box" evidence="1">
    <location>
        <begin position="34"/>
        <end position="90"/>
    </location>
</feature>
<proteinExistence type="predicted"/>
<gene>
    <name evidence="2" type="ORF">AMORRO_LOCUS8964</name>
</gene>
<keyword evidence="3" id="KW-1185">Reference proteome</keyword>
<accession>A0A9N9D6I0</accession>
<comment type="caution">
    <text evidence="2">The sequence shown here is derived from an EMBL/GenBank/DDBJ whole genome shotgun (WGS) entry which is preliminary data.</text>
</comment>
<protein>
    <submittedName>
        <fullName evidence="2">5713_t:CDS:1</fullName>
    </submittedName>
</protein>
<evidence type="ECO:0000313" key="3">
    <source>
        <dbReference type="Proteomes" id="UP000789342"/>
    </source>
</evidence>
<dbReference type="Pfam" id="PF00505">
    <property type="entry name" value="HMG_box"/>
    <property type="match status" value="1"/>
</dbReference>
<evidence type="ECO:0000313" key="2">
    <source>
        <dbReference type="EMBL" id="CAG8628143.1"/>
    </source>
</evidence>
<dbReference type="AlphaFoldDB" id="A0A9N9D6I0"/>
<dbReference type="InterPro" id="IPR036910">
    <property type="entry name" value="HMG_box_dom_sf"/>
</dbReference>